<comment type="caution">
    <text evidence="1">The sequence shown here is derived from an EMBL/GenBank/DDBJ whole genome shotgun (WGS) entry which is preliminary data.</text>
</comment>
<evidence type="ECO:0000313" key="2">
    <source>
        <dbReference type="Proteomes" id="UP001241377"/>
    </source>
</evidence>
<keyword evidence="2" id="KW-1185">Reference proteome</keyword>
<sequence length="266" mass="30621">MPEQDISHSPQRSKDQSRTKKNRRSKVNTLLKRATSEWGNFWARIRSLSEVVFAPDGSFDELFETSDSEGAFERLTKVSKAYTSAEEAFLQEYRKHKSLEKMYEHHQQGNDEIRSSTTMGSESPVGQDVGLLILKRVGSDNQEAGSTAVESTNYDELDVCKLREQMEQDKQEPLSSGDCLGEKLWKYRRNIWLTPTKSEEDIEDHIVEQSLSHLPREALPKVYTNLVDRGRVLRQDRYVNLEDLTKIINAGWIAEEKWERAAKGLP</sequence>
<accession>A0ACC2VDL5</accession>
<dbReference type="EMBL" id="JASBWR010000089">
    <property type="protein sequence ID" value="KAJ9097020.1"/>
    <property type="molecule type" value="Genomic_DNA"/>
</dbReference>
<organism evidence="1 2">
    <name type="scientific">Naganishia cerealis</name>
    <dbReference type="NCBI Taxonomy" id="610337"/>
    <lineage>
        <taxon>Eukaryota</taxon>
        <taxon>Fungi</taxon>
        <taxon>Dikarya</taxon>
        <taxon>Basidiomycota</taxon>
        <taxon>Agaricomycotina</taxon>
        <taxon>Tremellomycetes</taxon>
        <taxon>Filobasidiales</taxon>
        <taxon>Filobasidiaceae</taxon>
        <taxon>Naganishia</taxon>
    </lineage>
</organism>
<dbReference type="Proteomes" id="UP001241377">
    <property type="component" value="Unassembled WGS sequence"/>
</dbReference>
<evidence type="ECO:0000313" key="1">
    <source>
        <dbReference type="EMBL" id="KAJ9097020.1"/>
    </source>
</evidence>
<name>A0ACC2VDL5_9TREE</name>
<proteinExistence type="predicted"/>
<reference evidence="1" key="1">
    <citation type="submission" date="2023-04" db="EMBL/GenBank/DDBJ databases">
        <title>Draft Genome sequencing of Naganishia species isolated from polar environments using Oxford Nanopore Technology.</title>
        <authorList>
            <person name="Leo P."/>
            <person name="Venkateswaran K."/>
        </authorList>
    </citation>
    <scope>NUCLEOTIDE SEQUENCE</scope>
    <source>
        <strain evidence="1">MNA-CCFEE 5261</strain>
    </source>
</reference>
<gene>
    <name evidence="1" type="ORF">QFC19_006965</name>
</gene>
<protein>
    <submittedName>
        <fullName evidence="1">Uncharacterized protein</fullName>
    </submittedName>
</protein>